<sequence>MGKGGLLLALLTTAGLATACGPGPGAVPCPAIAQATAVAVTVAAHYAPQVEKLHVKACQDGQCKEEDVELRQGSASMDQGCTPEGACSATASPDGTKIATLFLENLTESSMAVTASAAAPDGSALPVRTLDFRPRGNYPFGEQCGRFISASVLLDAQGLRERT</sequence>
<dbReference type="RefSeq" id="WP_306637659.1">
    <property type="nucleotide sequence ID" value="NZ_JAUSXB010000001.1"/>
</dbReference>
<comment type="caution">
    <text evidence="2">The sequence shown here is derived from an EMBL/GenBank/DDBJ whole genome shotgun (WGS) entry which is preliminary data.</text>
</comment>
<proteinExistence type="predicted"/>
<accession>A0ABU0PN86</accession>
<dbReference type="EMBL" id="JAUSXB010000001">
    <property type="protein sequence ID" value="MDQ0675406.1"/>
    <property type="molecule type" value="Genomic_DNA"/>
</dbReference>
<gene>
    <name evidence="2" type="ORF">QFZ36_002967</name>
</gene>
<feature type="chain" id="PRO_5046588757" description="Lipoprotein" evidence="1">
    <location>
        <begin position="20"/>
        <end position="163"/>
    </location>
</feature>
<evidence type="ECO:0000313" key="2">
    <source>
        <dbReference type="EMBL" id="MDQ0675406.1"/>
    </source>
</evidence>
<organism evidence="2 3">
    <name type="scientific">Pseudarthrobacter siccitolerans</name>
    <dbReference type="NCBI Taxonomy" id="861266"/>
    <lineage>
        <taxon>Bacteria</taxon>
        <taxon>Bacillati</taxon>
        <taxon>Actinomycetota</taxon>
        <taxon>Actinomycetes</taxon>
        <taxon>Micrococcales</taxon>
        <taxon>Micrococcaceae</taxon>
        <taxon>Pseudarthrobacter</taxon>
    </lineage>
</organism>
<evidence type="ECO:0000256" key="1">
    <source>
        <dbReference type="SAM" id="SignalP"/>
    </source>
</evidence>
<evidence type="ECO:0008006" key="4">
    <source>
        <dbReference type="Google" id="ProtNLM"/>
    </source>
</evidence>
<reference evidence="2 3" key="1">
    <citation type="submission" date="2023-07" db="EMBL/GenBank/DDBJ databases">
        <title>Comparative genomics of wheat-associated soil bacteria to identify genetic determinants of phenazine resistance.</title>
        <authorList>
            <person name="Mouncey N."/>
        </authorList>
    </citation>
    <scope>NUCLEOTIDE SEQUENCE [LARGE SCALE GENOMIC DNA]</scope>
    <source>
        <strain evidence="2 3">W1I3</strain>
    </source>
</reference>
<evidence type="ECO:0000313" key="3">
    <source>
        <dbReference type="Proteomes" id="UP001236806"/>
    </source>
</evidence>
<dbReference type="Proteomes" id="UP001236806">
    <property type="component" value="Unassembled WGS sequence"/>
</dbReference>
<feature type="signal peptide" evidence="1">
    <location>
        <begin position="1"/>
        <end position="19"/>
    </location>
</feature>
<keyword evidence="3" id="KW-1185">Reference proteome</keyword>
<protein>
    <recommendedName>
        <fullName evidence="4">Lipoprotein</fullName>
    </recommendedName>
</protein>
<name>A0ABU0PN86_9MICC</name>
<dbReference type="PROSITE" id="PS51257">
    <property type="entry name" value="PROKAR_LIPOPROTEIN"/>
    <property type="match status" value="1"/>
</dbReference>
<keyword evidence="1" id="KW-0732">Signal</keyword>